<evidence type="ECO:0000313" key="2">
    <source>
        <dbReference type="EMBL" id="TVU44187.1"/>
    </source>
</evidence>
<dbReference type="OrthoDB" id="696002at2759"/>
<gene>
    <name evidence="2" type="ORF">EJB05_03622</name>
</gene>
<evidence type="ECO:0000256" key="1">
    <source>
        <dbReference type="SAM" id="MobiDB-lite"/>
    </source>
</evidence>
<dbReference type="InterPro" id="IPR021470">
    <property type="entry name" value="DUF3123"/>
</dbReference>
<dbReference type="AlphaFoldDB" id="A0A5J9W8C7"/>
<name>A0A5J9W8C7_9POAL</name>
<sequence length="226" mass="23693">MPPPYPSSCGKPRPGDFPSLAGKKPASCLSAVASTPTKKIARPASLPNLAALHAAARPRPPSSASRVFAPSSTPAEKMARPASHSRLSLMTPPSAAAARPPHQPSTPNKNAAAPPAAGKKPPASEFMAPRDAKTVHPARRLAPGTAVCVRTRFMMITDKCCLVIWLPARVVSASDAYHCTVKYSADLSPAFAGKMARKPVDHIRVLAPQRAAVKAEPRNMAPVAVR</sequence>
<feature type="region of interest" description="Disordered" evidence="1">
    <location>
        <begin position="1"/>
        <end position="24"/>
    </location>
</feature>
<feature type="compositionally biased region" description="Low complexity" evidence="1">
    <location>
        <begin position="107"/>
        <end position="123"/>
    </location>
</feature>
<reference evidence="2 3" key="1">
    <citation type="journal article" date="2019" name="Sci. Rep.">
        <title>A high-quality genome of Eragrostis curvula grass provides insights into Poaceae evolution and supports new strategies to enhance forage quality.</title>
        <authorList>
            <person name="Carballo J."/>
            <person name="Santos B.A.C.M."/>
            <person name="Zappacosta D."/>
            <person name="Garbus I."/>
            <person name="Selva J.P."/>
            <person name="Gallo C.A."/>
            <person name="Diaz A."/>
            <person name="Albertini E."/>
            <person name="Caccamo M."/>
            <person name="Echenique V."/>
        </authorList>
    </citation>
    <scope>NUCLEOTIDE SEQUENCE [LARGE SCALE GENOMIC DNA]</scope>
    <source>
        <strain evidence="3">cv. Victoria</strain>
        <tissue evidence="2">Leaf</tissue>
    </source>
</reference>
<feature type="non-terminal residue" evidence="2">
    <location>
        <position position="1"/>
    </location>
</feature>
<dbReference type="Proteomes" id="UP000324897">
    <property type="component" value="Chromosome 5"/>
</dbReference>
<accession>A0A5J9W8C7</accession>
<feature type="region of interest" description="Disordered" evidence="1">
    <location>
        <begin position="51"/>
        <end position="137"/>
    </location>
</feature>
<dbReference type="Gramene" id="TVU44187">
    <property type="protein sequence ID" value="TVU44187"/>
    <property type="gene ID" value="EJB05_03622"/>
</dbReference>
<comment type="caution">
    <text evidence="2">The sequence shown here is derived from an EMBL/GenBank/DDBJ whole genome shotgun (WGS) entry which is preliminary data.</text>
</comment>
<dbReference type="Pfam" id="PF11321">
    <property type="entry name" value="DUF3123"/>
    <property type="match status" value="1"/>
</dbReference>
<organism evidence="2 3">
    <name type="scientific">Eragrostis curvula</name>
    <name type="common">weeping love grass</name>
    <dbReference type="NCBI Taxonomy" id="38414"/>
    <lineage>
        <taxon>Eukaryota</taxon>
        <taxon>Viridiplantae</taxon>
        <taxon>Streptophyta</taxon>
        <taxon>Embryophyta</taxon>
        <taxon>Tracheophyta</taxon>
        <taxon>Spermatophyta</taxon>
        <taxon>Magnoliopsida</taxon>
        <taxon>Liliopsida</taxon>
        <taxon>Poales</taxon>
        <taxon>Poaceae</taxon>
        <taxon>PACMAD clade</taxon>
        <taxon>Chloridoideae</taxon>
        <taxon>Eragrostideae</taxon>
        <taxon>Eragrostidinae</taxon>
        <taxon>Eragrostis</taxon>
    </lineage>
</organism>
<evidence type="ECO:0000313" key="3">
    <source>
        <dbReference type="Proteomes" id="UP000324897"/>
    </source>
</evidence>
<keyword evidence="3" id="KW-1185">Reference proteome</keyword>
<protein>
    <submittedName>
        <fullName evidence="2">Uncharacterized protein</fullName>
    </submittedName>
</protein>
<proteinExistence type="predicted"/>
<feature type="compositionally biased region" description="Low complexity" evidence="1">
    <location>
        <begin position="51"/>
        <end position="72"/>
    </location>
</feature>
<dbReference type="EMBL" id="RWGY01000004">
    <property type="protein sequence ID" value="TVU44187.1"/>
    <property type="molecule type" value="Genomic_DNA"/>
</dbReference>